<dbReference type="PROSITE" id="PS00065">
    <property type="entry name" value="D_2_HYDROXYACID_DH_1"/>
    <property type="match status" value="1"/>
</dbReference>
<comment type="similarity">
    <text evidence="4">Belongs to the D-isomer specific 2-hydroxyacid dehydrogenase family.</text>
</comment>
<feature type="domain" description="D-isomer specific 2-hydroxyacid dehydrogenase NAD-binding" evidence="6">
    <location>
        <begin position="111"/>
        <end position="282"/>
    </location>
</feature>
<dbReference type="InterPro" id="IPR036291">
    <property type="entry name" value="NAD(P)-bd_dom_sf"/>
</dbReference>
<evidence type="ECO:0000256" key="4">
    <source>
        <dbReference type="RuleBase" id="RU003719"/>
    </source>
</evidence>
<evidence type="ECO:0000313" key="8">
    <source>
        <dbReference type="Proteomes" id="UP000216885"/>
    </source>
</evidence>
<evidence type="ECO:0000256" key="3">
    <source>
        <dbReference type="ARBA" id="ARBA00023027"/>
    </source>
</evidence>
<dbReference type="Pfam" id="PF00389">
    <property type="entry name" value="2-Hacid_dh"/>
    <property type="match status" value="1"/>
</dbReference>
<evidence type="ECO:0000313" key="7">
    <source>
        <dbReference type="EMBL" id="OZI52853.1"/>
    </source>
</evidence>
<accession>A0A261TW27</accession>
<keyword evidence="3" id="KW-0520">NAD</keyword>
<sequence>MPSPKPALIIFNPVSEAHREQIAEHFEVLYAPTPELAAETIAAAADRIEVALSIGSIGITAAQIDALPKLKLAHALGVGYEKIDVAHAKKRGIATSNGAGTNDTCVADHTMALILAMIRNVPQLDQLTRKGFWRTEIPWPLHVSGKKLGILGLGAIGEKIAKRAQAFDMAIGYHNRRQRVDGAHTYFPSLKALAEWADILVVATPGGPDTQHLVNADILNQLGSEGYLVNIARGSVVDTAALEHALRHGLIKGAALDVYEDEPHVPPSLFDLTNLVLTPHVAGWSPEAIQLTVDKFLENAHRLYAGEPLLTPI</sequence>
<proteinExistence type="inferred from homology"/>
<evidence type="ECO:0000259" key="5">
    <source>
        <dbReference type="Pfam" id="PF00389"/>
    </source>
</evidence>
<name>A0A261TW27_9BORD</name>
<keyword evidence="1" id="KW-0521">NADP</keyword>
<evidence type="ECO:0000259" key="6">
    <source>
        <dbReference type="Pfam" id="PF02826"/>
    </source>
</evidence>
<feature type="domain" description="D-isomer specific 2-hydroxyacid dehydrogenase catalytic" evidence="5">
    <location>
        <begin position="9"/>
        <end position="311"/>
    </location>
</feature>
<dbReference type="InterPro" id="IPR006139">
    <property type="entry name" value="D-isomer_2_OHA_DH_cat_dom"/>
</dbReference>
<dbReference type="GO" id="GO:0005829">
    <property type="term" value="C:cytosol"/>
    <property type="evidence" value="ECO:0007669"/>
    <property type="project" value="TreeGrafter"/>
</dbReference>
<evidence type="ECO:0000256" key="1">
    <source>
        <dbReference type="ARBA" id="ARBA00022857"/>
    </source>
</evidence>
<dbReference type="PANTHER" id="PTHR10996:SF178">
    <property type="entry name" value="2-HYDROXYACID DEHYDROGENASE YGL185C-RELATED"/>
    <property type="match status" value="1"/>
</dbReference>
<dbReference type="AlphaFoldDB" id="A0A261TW27"/>
<comment type="caution">
    <text evidence="7">The sequence shown here is derived from an EMBL/GenBank/DDBJ whole genome shotgun (WGS) entry which is preliminary data.</text>
</comment>
<dbReference type="Gene3D" id="3.40.50.720">
    <property type="entry name" value="NAD(P)-binding Rossmann-like Domain"/>
    <property type="match status" value="2"/>
</dbReference>
<protein>
    <submittedName>
        <fullName evidence="7">Hydroxyacid dehydrogenase</fullName>
    </submittedName>
</protein>
<dbReference type="InterPro" id="IPR006140">
    <property type="entry name" value="D-isomer_DH_NAD-bd"/>
</dbReference>
<dbReference type="GO" id="GO:0030267">
    <property type="term" value="F:glyoxylate reductase (NADPH) activity"/>
    <property type="evidence" value="ECO:0007669"/>
    <property type="project" value="TreeGrafter"/>
</dbReference>
<keyword evidence="8" id="KW-1185">Reference proteome</keyword>
<reference evidence="7 8" key="1">
    <citation type="submission" date="2017-05" db="EMBL/GenBank/DDBJ databases">
        <title>Complete and WGS of Bordetella genogroups.</title>
        <authorList>
            <person name="Spilker T."/>
            <person name="LiPuma J."/>
        </authorList>
    </citation>
    <scope>NUCLEOTIDE SEQUENCE [LARGE SCALE GENOMIC DNA]</scope>
    <source>
        <strain evidence="7 8">AU9919</strain>
    </source>
</reference>
<keyword evidence="2 4" id="KW-0560">Oxidoreductase</keyword>
<organism evidence="7 8">
    <name type="scientific">Bordetella genomosp. 4</name>
    <dbReference type="NCBI Taxonomy" id="463044"/>
    <lineage>
        <taxon>Bacteria</taxon>
        <taxon>Pseudomonadati</taxon>
        <taxon>Pseudomonadota</taxon>
        <taxon>Betaproteobacteria</taxon>
        <taxon>Burkholderiales</taxon>
        <taxon>Alcaligenaceae</taxon>
        <taxon>Bordetella</taxon>
    </lineage>
</organism>
<dbReference type="EMBL" id="NEVQ01000020">
    <property type="protein sequence ID" value="OZI52853.1"/>
    <property type="molecule type" value="Genomic_DNA"/>
</dbReference>
<dbReference type="PANTHER" id="PTHR10996">
    <property type="entry name" value="2-HYDROXYACID DEHYDROGENASE-RELATED"/>
    <property type="match status" value="1"/>
</dbReference>
<dbReference type="RefSeq" id="WP_094838707.1">
    <property type="nucleotide sequence ID" value="NZ_NEVQ01000020.1"/>
</dbReference>
<dbReference type="GO" id="GO:0016618">
    <property type="term" value="F:hydroxypyruvate reductase [NAD(P)H] activity"/>
    <property type="evidence" value="ECO:0007669"/>
    <property type="project" value="TreeGrafter"/>
</dbReference>
<dbReference type="InterPro" id="IPR050223">
    <property type="entry name" value="D-isomer_2-hydroxyacid_DH"/>
</dbReference>
<dbReference type="Pfam" id="PF02826">
    <property type="entry name" value="2-Hacid_dh_C"/>
    <property type="match status" value="1"/>
</dbReference>
<dbReference type="Proteomes" id="UP000216885">
    <property type="component" value="Unassembled WGS sequence"/>
</dbReference>
<dbReference type="GO" id="GO:0051287">
    <property type="term" value="F:NAD binding"/>
    <property type="evidence" value="ECO:0007669"/>
    <property type="project" value="InterPro"/>
</dbReference>
<gene>
    <name evidence="7" type="ORF">CAL20_19500</name>
</gene>
<dbReference type="InterPro" id="IPR029752">
    <property type="entry name" value="D-isomer_DH_CS1"/>
</dbReference>
<evidence type="ECO:0000256" key="2">
    <source>
        <dbReference type="ARBA" id="ARBA00023002"/>
    </source>
</evidence>
<dbReference type="SUPFAM" id="SSF51735">
    <property type="entry name" value="NAD(P)-binding Rossmann-fold domains"/>
    <property type="match status" value="1"/>
</dbReference>
<dbReference type="CDD" id="cd12156">
    <property type="entry name" value="HPPR"/>
    <property type="match status" value="1"/>
</dbReference>
<dbReference type="SUPFAM" id="SSF52283">
    <property type="entry name" value="Formate/glycerate dehydrogenase catalytic domain-like"/>
    <property type="match status" value="1"/>
</dbReference>
<dbReference type="FunFam" id="3.40.50.720:FF:000213">
    <property type="entry name" value="Putative 2-hydroxyacid dehydrogenase"/>
    <property type="match status" value="1"/>
</dbReference>